<comment type="subcellular location">
    <subcellularLocation>
        <location evidence="1">Membrane</location>
    </subcellularLocation>
</comment>
<evidence type="ECO:0000313" key="7">
    <source>
        <dbReference type="Proteomes" id="UP000694556"/>
    </source>
</evidence>
<reference evidence="6" key="3">
    <citation type="submission" date="2025-09" db="UniProtKB">
        <authorList>
            <consortium name="Ensembl"/>
        </authorList>
    </citation>
    <scope>IDENTIFICATION</scope>
</reference>
<dbReference type="Proteomes" id="UP000694556">
    <property type="component" value="Chromosome 26"/>
</dbReference>
<keyword evidence="7" id="KW-1185">Reference proteome</keyword>
<reference evidence="6" key="2">
    <citation type="submission" date="2025-08" db="UniProtKB">
        <authorList>
            <consortium name="Ensembl"/>
        </authorList>
    </citation>
    <scope>IDENTIFICATION</scope>
</reference>
<dbReference type="SUPFAM" id="SSF48726">
    <property type="entry name" value="Immunoglobulin"/>
    <property type="match status" value="1"/>
</dbReference>
<evidence type="ECO:0000256" key="4">
    <source>
        <dbReference type="ARBA" id="ARBA00023180"/>
    </source>
</evidence>
<evidence type="ECO:0000313" key="6">
    <source>
        <dbReference type="Ensembl" id="ENSCMMP00000013091.1"/>
    </source>
</evidence>
<sequence length="317" mass="34130">MLLFSSSLPNQDFWAGSAGAEGGSVTFHLQDLKGEKLAWSFNGDTMLTITLGESLNPSFFENAYKSRVTFPNNGSSLTISQLGKKDAGTYTAKNSVYKASFTLRVHSVLREPEVTCVSWNCSADGCRYVLRCAVHTPGVTSFVWSHGEQLDAEEPELVVEKELPPGELDVLPRTCTVRNPVSSRNVTVSPAAVCTGESPQRIQGWGLGDTGRDGMHPDPSSACRSQPLQRSPARGLLVTEPGVISPPGRKIFNPSTPGAPATGRICRHPPPPPPPRRFLPSSVFLVRTGWSPRSGGNPATSRAWHRSVATLTAPQKL</sequence>
<dbReference type="PANTHER" id="PTHR12080">
    <property type="entry name" value="SIGNALING LYMPHOCYTIC ACTIVATION MOLECULE"/>
    <property type="match status" value="1"/>
</dbReference>
<dbReference type="InterPro" id="IPR013783">
    <property type="entry name" value="Ig-like_fold"/>
</dbReference>
<dbReference type="PANTHER" id="PTHR12080:SF55">
    <property type="entry name" value="LYMPHOCYTE FUNCTION-ASSOCIATED ANTIGEN 3"/>
    <property type="match status" value="1"/>
</dbReference>
<dbReference type="AlphaFoldDB" id="A0A8C3GJ06"/>
<dbReference type="InterPro" id="IPR036179">
    <property type="entry name" value="Ig-like_dom_sf"/>
</dbReference>
<evidence type="ECO:0000256" key="3">
    <source>
        <dbReference type="ARBA" id="ARBA00023136"/>
    </source>
</evidence>
<evidence type="ECO:0000256" key="2">
    <source>
        <dbReference type="ARBA" id="ARBA00022729"/>
    </source>
</evidence>
<feature type="region of interest" description="Disordered" evidence="5">
    <location>
        <begin position="240"/>
        <end position="260"/>
    </location>
</feature>
<evidence type="ECO:0000256" key="1">
    <source>
        <dbReference type="ARBA" id="ARBA00004370"/>
    </source>
</evidence>
<organism evidence="6 7">
    <name type="scientific">Cairina moschata</name>
    <name type="common">Muscovy duck</name>
    <dbReference type="NCBI Taxonomy" id="8855"/>
    <lineage>
        <taxon>Eukaryota</taxon>
        <taxon>Metazoa</taxon>
        <taxon>Chordata</taxon>
        <taxon>Craniata</taxon>
        <taxon>Vertebrata</taxon>
        <taxon>Euteleostomi</taxon>
        <taxon>Archelosauria</taxon>
        <taxon>Archosauria</taxon>
        <taxon>Dinosauria</taxon>
        <taxon>Saurischia</taxon>
        <taxon>Theropoda</taxon>
        <taxon>Coelurosauria</taxon>
        <taxon>Aves</taxon>
        <taxon>Neognathae</taxon>
        <taxon>Galloanserae</taxon>
        <taxon>Anseriformes</taxon>
        <taxon>Anatidae</taxon>
        <taxon>Anatinae</taxon>
        <taxon>Cairina</taxon>
    </lineage>
</organism>
<keyword evidence="2" id="KW-0732">Signal</keyword>
<dbReference type="Ensembl" id="ENSCMMT00000014401.1">
    <property type="protein sequence ID" value="ENSCMMP00000013091.1"/>
    <property type="gene ID" value="ENSCMMG00000008274.1"/>
</dbReference>
<reference evidence="6" key="1">
    <citation type="submission" date="2018-09" db="EMBL/GenBank/DDBJ databases">
        <title>Common duck and Muscovy duck high density SNP chip.</title>
        <authorList>
            <person name="Vignal A."/>
            <person name="Thebault N."/>
            <person name="Warren W.C."/>
        </authorList>
    </citation>
    <scope>NUCLEOTIDE SEQUENCE [LARGE SCALE GENOMIC DNA]</scope>
</reference>
<name>A0A8C3GJ06_CAIMO</name>
<evidence type="ECO:0000256" key="5">
    <source>
        <dbReference type="SAM" id="MobiDB-lite"/>
    </source>
</evidence>
<keyword evidence="4" id="KW-0325">Glycoprotein</keyword>
<dbReference type="GO" id="GO:0016020">
    <property type="term" value="C:membrane"/>
    <property type="evidence" value="ECO:0007669"/>
    <property type="project" value="UniProtKB-SubCell"/>
</dbReference>
<accession>A0A8C3GJ06</accession>
<keyword evidence="3" id="KW-0472">Membrane</keyword>
<dbReference type="Gene3D" id="2.60.40.10">
    <property type="entry name" value="Immunoglobulins"/>
    <property type="match status" value="2"/>
</dbReference>
<dbReference type="InterPro" id="IPR015631">
    <property type="entry name" value="CD2/SLAM_rcpt"/>
</dbReference>
<proteinExistence type="predicted"/>
<protein>
    <submittedName>
        <fullName evidence="6">Uncharacterized protein</fullName>
    </submittedName>
</protein>